<dbReference type="PROSITE" id="PS51683">
    <property type="entry name" value="SAM_OMT_II"/>
    <property type="match status" value="1"/>
</dbReference>
<evidence type="ECO:0000313" key="8">
    <source>
        <dbReference type="Proteomes" id="UP000193387"/>
    </source>
</evidence>
<dbReference type="InterPro" id="IPR029063">
    <property type="entry name" value="SAM-dependent_MTases_sf"/>
</dbReference>
<accession>A0AAJ3NQ82</accession>
<dbReference type="AlphaFoldDB" id="A0AAJ3NQ82"/>
<gene>
    <name evidence="7" type="ORF">AWC23_00985</name>
</gene>
<dbReference type="Pfam" id="PF00891">
    <property type="entry name" value="Methyltransf_2"/>
    <property type="match status" value="1"/>
</dbReference>
<evidence type="ECO:0000313" key="7">
    <source>
        <dbReference type="EMBL" id="ORW71121.1"/>
    </source>
</evidence>
<keyword evidence="2" id="KW-0808">Transferase</keyword>
<dbReference type="RefSeq" id="WP_085256158.1">
    <property type="nucleotide sequence ID" value="NZ_AP022573.1"/>
</dbReference>
<keyword evidence="8" id="KW-1185">Reference proteome</keyword>
<dbReference type="GO" id="GO:0032259">
    <property type="term" value="P:methylation"/>
    <property type="evidence" value="ECO:0007669"/>
    <property type="project" value="UniProtKB-KW"/>
</dbReference>
<dbReference type="GO" id="GO:0046983">
    <property type="term" value="F:protein dimerization activity"/>
    <property type="evidence" value="ECO:0007669"/>
    <property type="project" value="InterPro"/>
</dbReference>
<dbReference type="Gene3D" id="3.40.50.150">
    <property type="entry name" value="Vaccinia Virus protein VP39"/>
    <property type="match status" value="1"/>
</dbReference>
<dbReference type="EMBL" id="LQPR01000034">
    <property type="protein sequence ID" value="ORW71121.1"/>
    <property type="molecule type" value="Genomic_DNA"/>
</dbReference>
<evidence type="ECO:0000259" key="6">
    <source>
        <dbReference type="Pfam" id="PF08100"/>
    </source>
</evidence>
<keyword evidence="1 7" id="KW-0489">Methyltransferase</keyword>
<keyword evidence="3" id="KW-0949">S-adenosyl-L-methionine</keyword>
<dbReference type="GO" id="GO:0008171">
    <property type="term" value="F:O-methyltransferase activity"/>
    <property type="evidence" value="ECO:0007669"/>
    <property type="project" value="InterPro"/>
</dbReference>
<protein>
    <submittedName>
        <fullName evidence="7">Hydroxyneurosporene methyltransferase</fullName>
    </submittedName>
</protein>
<evidence type="ECO:0000259" key="5">
    <source>
        <dbReference type="Pfam" id="PF00891"/>
    </source>
</evidence>
<sequence>MTVQISPKVIRVVERARGALSRAHQRTAPPHVAILEMLLEGWTAQAITAAVQLGIADALADGPLPLEDLASRVEADADALRRLIRALIGRGIFRQRKDGRYELNALADTLRPDARFSAAGPARMFGSQEHREIWSHLADAIRSGEGIVPVLYGTSGFEFLNQDPERVEVFGKCMADITEMVVGSLVAAYPFDAYPTIVDVGGGTGQNLAAVLNAAPASKGVLYDLPAVVADVEPLLRARHVADRVQVAEGSFFDSVPPGGNLYMLKQIVHDWPDAEAVRILQNVRSAATTGATIVLIEYVVPDDNRDHVGHWSDLEMLVMQAGRERTAAEYRSLLDAAGFHMTRVVPTISPMSLVEARAR</sequence>
<dbReference type="SUPFAM" id="SSF46785">
    <property type="entry name" value="Winged helix' DNA-binding domain"/>
    <property type="match status" value="1"/>
</dbReference>
<reference evidence="7 8" key="1">
    <citation type="submission" date="2016-01" db="EMBL/GenBank/DDBJ databases">
        <title>The new phylogeny of the genus Mycobacterium.</title>
        <authorList>
            <person name="Tarcisio F."/>
            <person name="Conor M."/>
            <person name="Antonella G."/>
            <person name="Elisabetta G."/>
            <person name="Giulia F.S."/>
            <person name="Sara T."/>
            <person name="Anna F."/>
            <person name="Clotilde B."/>
            <person name="Roberto B."/>
            <person name="Veronica D.S."/>
            <person name="Fabio R."/>
            <person name="Monica P."/>
            <person name="Olivier J."/>
            <person name="Enrico T."/>
            <person name="Nicola S."/>
        </authorList>
    </citation>
    <scope>NUCLEOTIDE SEQUENCE [LARGE SCALE GENOMIC DNA]</scope>
    <source>
        <strain evidence="7 8">DSM 44616</strain>
    </source>
</reference>
<dbReference type="PANTHER" id="PTHR43712:SF2">
    <property type="entry name" value="O-METHYLTRANSFERASE CICE"/>
    <property type="match status" value="1"/>
</dbReference>
<proteinExistence type="predicted"/>
<feature type="domain" description="O-methyltransferase C-terminal" evidence="5">
    <location>
        <begin position="134"/>
        <end position="340"/>
    </location>
</feature>
<dbReference type="InterPro" id="IPR012967">
    <property type="entry name" value="COMT_dimerisation"/>
</dbReference>
<evidence type="ECO:0000256" key="3">
    <source>
        <dbReference type="ARBA" id="ARBA00022691"/>
    </source>
</evidence>
<dbReference type="InterPro" id="IPR036388">
    <property type="entry name" value="WH-like_DNA-bd_sf"/>
</dbReference>
<dbReference type="SUPFAM" id="SSF53335">
    <property type="entry name" value="S-adenosyl-L-methionine-dependent methyltransferases"/>
    <property type="match status" value="1"/>
</dbReference>
<dbReference type="PANTHER" id="PTHR43712">
    <property type="entry name" value="PUTATIVE (AFU_ORTHOLOGUE AFUA_4G14580)-RELATED"/>
    <property type="match status" value="1"/>
</dbReference>
<dbReference type="InterPro" id="IPR001077">
    <property type="entry name" value="COMT_C"/>
</dbReference>
<name>A0AAJ3NQ82_9MYCO</name>
<dbReference type="Pfam" id="PF08100">
    <property type="entry name" value="Dimerisation"/>
    <property type="match status" value="1"/>
</dbReference>
<evidence type="ECO:0000256" key="2">
    <source>
        <dbReference type="ARBA" id="ARBA00022679"/>
    </source>
</evidence>
<feature type="active site" description="Proton acceptor" evidence="4">
    <location>
        <position position="270"/>
    </location>
</feature>
<dbReference type="InterPro" id="IPR016461">
    <property type="entry name" value="COMT-like"/>
</dbReference>
<comment type="caution">
    <text evidence="7">The sequence shown here is derived from an EMBL/GenBank/DDBJ whole genome shotgun (WGS) entry which is preliminary data.</text>
</comment>
<dbReference type="InterPro" id="IPR036390">
    <property type="entry name" value="WH_DNA-bd_sf"/>
</dbReference>
<dbReference type="Gene3D" id="1.10.10.10">
    <property type="entry name" value="Winged helix-like DNA-binding domain superfamily/Winged helix DNA-binding domain"/>
    <property type="match status" value="1"/>
</dbReference>
<dbReference type="Proteomes" id="UP000193387">
    <property type="component" value="Unassembled WGS sequence"/>
</dbReference>
<organism evidence="7 8">
    <name type="scientific">Mycobacterium saskatchewanense</name>
    <dbReference type="NCBI Taxonomy" id="220927"/>
    <lineage>
        <taxon>Bacteria</taxon>
        <taxon>Bacillati</taxon>
        <taxon>Actinomycetota</taxon>
        <taxon>Actinomycetes</taxon>
        <taxon>Mycobacteriales</taxon>
        <taxon>Mycobacteriaceae</taxon>
        <taxon>Mycobacterium</taxon>
        <taxon>Mycobacterium simiae complex</taxon>
    </lineage>
</organism>
<evidence type="ECO:0000256" key="1">
    <source>
        <dbReference type="ARBA" id="ARBA00022603"/>
    </source>
</evidence>
<evidence type="ECO:0000256" key="4">
    <source>
        <dbReference type="PIRSR" id="PIRSR005739-1"/>
    </source>
</evidence>
<dbReference type="PIRSF" id="PIRSF005739">
    <property type="entry name" value="O-mtase"/>
    <property type="match status" value="1"/>
</dbReference>
<feature type="domain" description="O-methyltransferase dimerisation" evidence="6">
    <location>
        <begin position="42"/>
        <end position="110"/>
    </location>
</feature>